<keyword evidence="6" id="KW-0812">Transmembrane</keyword>
<dbReference type="AlphaFoldDB" id="A0A6J6ARJ4"/>
<dbReference type="GO" id="GO:0016491">
    <property type="term" value="F:oxidoreductase activity"/>
    <property type="evidence" value="ECO:0007669"/>
    <property type="project" value="UniProtKB-KW"/>
</dbReference>
<evidence type="ECO:0000313" key="8">
    <source>
        <dbReference type="EMBL" id="CAB4529490.1"/>
    </source>
</evidence>
<gene>
    <name evidence="8" type="ORF">UFOPK1395_00032</name>
</gene>
<dbReference type="Pfam" id="PF13462">
    <property type="entry name" value="Thioredoxin_4"/>
    <property type="match status" value="1"/>
</dbReference>
<name>A0A6J6ARJ4_9ZZZZ</name>
<keyword evidence="2" id="KW-0732">Signal</keyword>
<evidence type="ECO:0000256" key="6">
    <source>
        <dbReference type="SAM" id="Phobius"/>
    </source>
</evidence>
<keyword evidence="6" id="KW-1133">Transmembrane helix</keyword>
<reference evidence="8" key="1">
    <citation type="submission" date="2020-05" db="EMBL/GenBank/DDBJ databases">
        <authorList>
            <person name="Chiriac C."/>
            <person name="Salcher M."/>
            <person name="Ghai R."/>
            <person name="Kavagutti S V."/>
        </authorList>
    </citation>
    <scope>NUCLEOTIDE SEQUENCE</scope>
</reference>
<feature type="domain" description="Thioredoxin-like fold" evidence="7">
    <location>
        <begin position="76"/>
        <end position="221"/>
    </location>
</feature>
<proteinExistence type="inferred from homology"/>
<feature type="transmembrane region" description="Helical" evidence="6">
    <location>
        <begin position="12"/>
        <end position="34"/>
    </location>
</feature>
<keyword evidence="3" id="KW-0560">Oxidoreductase</keyword>
<sequence>MAKQQAKSGDNVTRWIVIAMVSLVVVTGVVFSIFSQNSKEAASLAALDGFKSKGAIVSTIDADNGSAITFNPGLAKTVDVWEDPQCPVCKYFEDANGEYIDSLIRDKKATVRFHVLSFLGDESVRAANASFCAAEEGQYIDFHKALYRVQSPLENSGFWSNDTLVAIGNKVGITSEKFAKCVNDGQKVDLVKTNYDSMSKYGVQGTPTVFIDGKLWERKASDFNLDEFRAAVEGN</sequence>
<dbReference type="InterPro" id="IPR036249">
    <property type="entry name" value="Thioredoxin-like_sf"/>
</dbReference>
<accession>A0A6J6ARJ4</accession>
<dbReference type="InterPro" id="IPR012336">
    <property type="entry name" value="Thioredoxin-like_fold"/>
</dbReference>
<comment type="similarity">
    <text evidence="1">Belongs to the thioredoxin family. DsbA subfamily.</text>
</comment>
<evidence type="ECO:0000256" key="4">
    <source>
        <dbReference type="ARBA" id="ARBA00023157"/>
    </source>
</evidence>
<evidence type="ECO:0000256" key="1">
    <source>
        <dbReference type="ARBA" id="ARBA00005791"/>
    </source>
</evidence>
<evidence type="ECO:0000259" key="7">
    <source>
        <dbReference type="Pfam" id="PF13462"/>
    </source>
</evidence>
<protein>
    <submittedName>
        <fullName evidence="8">Unannotated protein</fullName>
    </submittedName>
</protein>
<dbReference type="PANTHER" id="PTHR13887:SF14">
    <property type="entry name" value="DISULFIDE BOND FORMATION PROTEIN D"/>
    <property type="match status" value="1"/>
</dbReference>
<evidence type="ECO:0000256" key="5">
    <source>
        <dbReference type="ARBA" id="ARBA00023284"/>
    </source>
</evidence>
<keyword evidence="4" id="KW-1015">Disulfide bond</keyword>
<dbReference type="Gene3D" id="3.40.30.10">
    <property type="entry name" value="Glutaredoxin"/>
    <property type="match status" value="1"/>
</dbReference>
<dbReference type="SUPFAM" id="SSF52833">
    <property type="entry name" value="Thioredoxin-like"/>
    <property type="match status" value="1"/>
</dbReference>
<evidence type="ECO:0000256" key="2">
    <source>
        <dbReference type="ARBA" id="ARBA00022729"/>
    </source>
</evidence>
<keyword evidence="5" id="KW-0676">Redox-active center</keyword>
<dbReference type="EMBL" id="CAEZSB010000002">
    <property type="protein sequence ID" value="CAB4529490.1"/>
    <property type="molecule type" value="Genomic_DNA"/>
</dbReference>
<organism evidence="8">
    <name type="scientific">freshwater metagenome</name>
    <dbReference type="NCBI Taxonomy" id="449393"/>
    <lineage>
        <taxon>unclassified sequences</taxon>
        <taxon>metagenomes</taxon>
        <taxon>ecological metagenomes</taxon>
    </lineage>
</organism>
<keyword evidence="6" id="KW-0472">Membrane</keyword>
<dbReference type="PANTHER" id="PTHR13887">
    <property type="entry name" value="GLUTATHIONE S-TRANSFERASE KAPPA"/>
    <property type="match status" value="1"/>
</dbReference>
<evidence type="ECO:0000256" key="3">
    <source>
        <dbReference type="ARBA" id="ARBA00023002"/>
    </source>
</evidence>